<evidence type="ECO:0000256" key="3">
    <source>
        <dbReference type="ARBA" id="ARBA00006462"/>
    </source>
</evidence>
<keyword evidence="5" id="KW-0328">Glycosyltransferase</keyword>
<dbReference type="InterPro" id="IPR026050">
    <property type="entry name" value="C1GALT1/C1GALT1_chp1"/>
</dbReference>
<accession>A0ABN8PWZ3</accession>
<dbReference type="EC" id="2.4.1.122" evidence="4"/>
<reference evidence="13 14" key="1">
    <citation type="submission" date="2022-05" db="EMBL/GenBank/DDBJ databases">
        <authorList>
            <consortium name="Genoscope - CEA"/>
            <person name="William W."/>
        </authorList>
    </citation>
    <scope>NUCLEOTIDE SEQUENCE [LARGE SCALE GENOMIC DNA]</scope>
</reference>
<sequence length="103" mass="12175">MLGKGKSRLVNKTRASLRYSYQHHMHDADWFLKADDDTYVIMENLRYFPSKLNPSDPHYIGRMFTSYCGLGIQQWRGRLRFQPRKTRNVKNIQESAGRGVRNP</sequence>
<comment type="similarity">
    <text evidence="3">Belongs to the glycosyltransferase 31 family. Beta3-Gal-T subfamily.</text>
</comment>
<evidence type="ECO:0000313" key="14">
    <source>
        <dbReference type="Proteomes" id="UP001159405"/>
    </source>
</evidence>
<keyword evidence="10" id="KW-1133">Transmembrane helix</keyword>
<dbReference type="EMBL" id="CALNXK010000094">
    <property type="protein sequence ID" value="CAH3152619.1"/>
    <property type="molecule type" value="Genomic_DNA"/>
</dbReference>
<gene>
    <name evidence="13" type="ORF">PLOB_00049179</name>
</gene>
<dbReference type="PANTHER" id="PTHR23033:SF14">
    <property type="entry name" value="GLYCOPROTEIN-N-ACETYLGALACTOSAMINE 3-BETA-GALACTOSYLTRANSFERASE 1-RELATED"/>
    <property type="match status" value="1"/>
</dbReference>
<comment type="caution">
    <text evidence="13">The sequence shown here is derived from an EMBL/GenBank/DDBJ whole genome shotgun (WGS) entry which is preliminary data.</text>
</comment>
<keyword evidence="11" id="KW-0472">Membrane</keyword>
<protein>
    <recommendedName>
        <fullName evidence="4">N-acetylgalactosaminide beta-1,3-galactosyltransferase</fullName>
        <ecNumber evidence="4">2.4.1.122</ecNumber>
    </recommendedName>
</protein>
<feature type="domain" description="Fringe-like glycosyltransferase" evidence="12">
    <location>
        <begin position="21"/>
        <end position="66"/>
    </location>
</feature>
<keyword evidence="8" id="KW-0547">Nucleotide-binding</keyword>
<evidence type="ECO:0000313" key="13">
    <source>
        <dbReference type="EMBL" id="CAH3152619.1"/>
    </source>
</evidence>
<keyword evidence="14" id="KW-1185">Reference proteome</keyword>
<keyword evidence="9" id="KW-0735">Signal-anchor</keyword>
<evidence type="ECO:0000256" key="9">
    <source>
        <dbReference type="ARBA" id="ARBA00022968"/>
    </source>
</evidence>
<keyword evidence="6" id="KW-0808">Transferase</keyword>
<evidence type="ECO:0000259" key="12">
    <source>
        <dbReference type="Pfam" id="PF02434"/>
    </source>
</evidence>
<evidence type="ECO:0000256" key="1">
    <source>
        <dbReference type="ARBA" id="ARBA00004606"/>
    </source>
</evidence>
<dbReference type="Proteomes" id="UP001159405">
    <property type="component" value="Unassembled WGS sequence"/>
</dbReference>
<name>A0ABN8PWZ3_9CNID</name>
<dbReference type="Gene3D" id="3.90.550.50">
    <property type="match status" value="1"/>
</dbReference>
<dbReference type="Pfam" id="PF02434">
    <property type="entry name" value="Fringe"/>
    <property type="match status" value="1"/>
</dbReference>
<evidence type="ECO:0000256" key="5">
    <source>
        <dbReference type="ARBA" id="ARBA00022676"/>
    </source>
</evidence>
<evidence type="ECO:0000256" key="10">
    <source>
        <dbReference type="ARBA" id="ARBA00022989"/>
    </source>
</evidence>
<dbReference type="PANTHER" id="PTHR23033">
    <property type="entry name" value="BETA1,3-GALACTOSYLTRANSFERASE"/>
    <property type="match status" value="1"/>
</dbReference>
<organism evidence="13 14">
    <name type="scientific">Porites lobata</name>
    <dbReference type="NCBI Taxonomy" id="104759"/>
    <lineage>
        <taxon>Eukaryota</taxon>
        <taxon>Metazoa</taxon>
        <taxon>Cnidaria</taxon>
        <taxon>Anthozoa</taxon>
        <taxon>Hexacorallia</taxon>
        <taxon>Scleractinia</taxon>
        <taxon>Fungiina</taxon>
        <taxon>Poritidae</taxon>
        <taxon>Porites</taxon>
    </lineage>
</organism>
<evidence type="ECO:0000256" key="2">
    <source>
        <dbReference type="ARBA" id="ARBA00004922"/>
    </source>
</evidence>
<evidence type="ECO:0000256" key="6">
    <source>
        <dbReference type="ARBA" id="ARBA00022679"/>
    </source>
</evidence>
<evidence type="ECO:0000256" key="8">
    <source>
        <dbReference type="ARBA" id="ARBA00022741"/>
    </source>
</evidence>
<comment type="pathway">
    <text evidence="2">Protein modification; protein glycosylation.</text>
</comment>
<evidence type="ECO:0000256" key="4">
    <source>
        <dbReference type="ARBA" id="ARBA00012557"/>
    </source>
</evidence>
<evidence type="ECO:0000256" key="11">
    <source>
        <dbReference type="ARBA" id="ARBA00023136"/>
    </source>
</evidence>
<evidence type="ECO:0000256" key="7">
    <source>
        <dbReference type="ARBA" id="ARBA00022692"/>
    </source>
</evidence>
<proteinExistence type="inferred from homology"/>
<comment type="subcellular location">
    <subcellularLocation>
        <location evidence="1">Membrane</location>
        <topology evidence="1">Single-pass type II membrane protein</topology>
    </subcellularLocation>
</comment>
<keyword evidence="7" id="KW-0812">Transmembrane</keyword>
<dbReference type="InterPro" id="IPR003378">
    <property type="entry name" value="Fringe-like_glycosylTrfase"/>
</dbReference>